<evidence type="ECO:0000256" key="7">
    <source>
        <dbReference type="ARBA" id="ARBA00022824"/>
    </source>
</evidence>
<sequence>MASVTACRGPVLTLIMLLVAHACFLNVPNGIVVYAETPMDEQIDFSGDDDKTNVVELEEEEFSEYIASNSPVLVMFYSPQCGFCQKMKPDFENAAIELSKLGAAGKLAKVDGTENRELISKHGIQGYPSLKLFQDSNVIEYRGGRTSEEIVKWFLRLTGPAVRQINKLEEASAEEMDVFFVGYFSSKDTPLYLKYLASANDLRSSSIFYAVVSPTENNSITAYKTQEDDVTFKGEIDELKEFLTLESFPILVPLHPGNFEIYFKRGLDFVWFDSVEDYYKEFGDIIRSVARAYRGKYTFVWVDSSKYAPSGEGEGPRFMVNRMNGSRYALENPITSLKDPENLHRFLTSVENGEVPVFLKSEAIPVENEEPVKVVVGKTLKEIMYQTENDVMLEVYAPWCGHCKEFEPSYIQFAEKMKGKNLLVAKMDGTANESPDSNFEWKGFPTIFFMKAGAEKPVLYEGDRNVRDLTKFVTEHGTRSSSVGEEL</sequence>
<dbReference type="SUPFAM" id="SSF52833">
    <property type="entry name" value="Thioredoxin-like"/>
    <property type="match status" value="4"/>
</dbReference>
<feature type="domain" description="Thioredoxin" evidence="11">
    <location>
        <begin position="349"/>
        <end position="478"/>
    </location>
</feature>
<dbReference type="Pfam" id="PF00085">
    <property type="entry name" value="Thioredoxin"/>
    <property type="match status" value="2"/>
</dbReference>
<name>A0ABQ7J561_9APIC</name>
<dbReference type="PROSITE" id="PS00194">
    <property type="entry name" value="THIOREDOXIN_1"/>
    <property type="match status" value="1"/>
</dbReference>
<reference evidence="12 13" key="1">
    <citation type="journal article" date="2020" name="bioRxiv">
        <title>Metabolic contributions of an alphaproteobacterial endosymbiont in the apicomplexan Cardiosporidium cionae.</title>
        <authorList>
            <person name="Hunter E.S."/>
            <person name="Paight C.J."/>
            <person name="Lane C.E."/>
        </authorList>
    </citation>
    <scope>NUCLEOTIDE SEQUENCE [LARGE SCALE GENOMIC DNA]</scope>
    <source>
        <strain evidence="12">ESH_2018</strain>
    </source>
</reference>
<evidence type="ECO:0000256" key="5">
    <source>
        <dbReference type="ARBA" id="ARBA00022729"/>
    </source>
</evidence>
<dbReference type="EC" id="5.3.4.1" evidence="4"/>
<proteinExistence type="inferred from homology"/>
<evidence type="ECO:0000256" key="10">
    <source>
        <dbReference type="SAM" id="SignalP"/>
    </source>
</evidence>
<dbReference type="CDD" id="cd02961">
    <property type="entry name" value="PDI_a_family"/>
    <property type="match status" value="1"/>
</dbReference>
<dbReference type="Pfam" id="PF13848">
    <property type="entry name" value="Thioredoxin_6"/>
    <property type="match status" value="1"/>
</dbReference>
<dbReference type="PROSITE" id="PS51352">
    <property type="entry name" value="THIOREDOXIN_2"/>
    <property type="match status" value="2"/>
</dbReference>
<organism evidence="12 13">
    <name type="scientific">Cardiosporidium cionae</name>
    <dbReference type="NCBI Taxonomy" id="476202"/>
    <lineage>
        <taxon>Eukaryota</taxon>
        <taxon>Sar</taxon>
        <taxon>Alveolata</taxon>
        <taxon>Apicomplexa</taxon>
        <taxon>Aconoidasida</taxon>
        <taxon>Nephromycida</taxon>
        <taxon>Cardiosporidium</taxon>
    </lineage>
</organism>
<comment type="caution">
    <text evidence="12">The sequence shown here is derived from an EMBL/GenBank/DDBJ whole genome shotgun (WGS) entry which is preliminary data.</text>
</comment>
<evidence type="ECO:0000256" key="4">
    <source>
        <dbReference type="ARBA" id="ARBA00012723"/>
    </source>
</evidence>
<dbReference type="Proteomes" id="UP000823046">
    <property type="component" value="Unassembled WGS sequence"/>
</dbReference>
<dbReference type="InterPro" id="IPR036249">
    <property type="entry name" value="Thioredoxin-like_sf"/>
</dbReference>
<feature type="signal peptide" evidence="10">
    <location>
        <begin position="1"/>
        <end position="22"/>
    </location>
</feature>
<dbReference type="PANTHER" id="PTHR18929">
    <property type="entry name" value="PROTEIN DISULFIDE ISOMERASE"/>
    <property type="match status" value="1"/>
</dbReference>
<dbReference type="InterPro" id="IPR013766">
    <property type="entry name" value="Thioredoxin_domain"/>
</dbReference>
<dbReference type="InterPro" id="IPR017937">
    <property type="entry name" value="Thioredoxin_CS"/>
</dbReference>
<accession>A0ABQ7J561</accession>
<comment type="subcellular location">
    <subcellularLocation>
        <location evidence="2">Endoplasmic reticulum lumen</location>
    </subcellularLocation>
</comment>
<feature type="domain" description="Thioredoxin" evidence="11">
    <location>
        <begin position="36"/>
        <end position="159"/>
    </location>
</feature>
<dbReference type="InterPro" id="IPR005792">
    <property type="entry name" value="Prot_disulphide_isomerase"/>
</dbReference>
<evidence type="ECO:0000256" key="6">
    <source>
        <dbReference type="ARBA" id="ARBA00022737"/>
    </source>
</evidence>
<keyword evidence="8 12" id="KW-0413">Isomerase</keyword>
<keyword evidence="6" id="KW-0677">Repeat</keyword>
<dbReference type="EMBL" id="JADAQX010000935">
    <property type="protein sequence ID" value="KAF8819132.1"/>
    <property type="molecule type" value="Genomic_DNA"/>
</dbReference>
<keyword evidence="9" id="KW-0676">Redox-active center</keyword>
<protein>
    <recommendedName>
        <fullName evidence="4">protein disulfide-isomerase</fullName>
        <ecNumber evidence="4">5.3.4.1</ecNumber>
    </recommendedName>
</protein>
<evidence type="ECO:0000256" key="3">
    <source>
        <dbReference type="ARBA" id="ARBA00006347"/>
    </source>
</evidence>
<dbReference type="CDD" id="cd02981">
    <property type="entry name" value="PDI_b_family"/>
    <property type="match status" value="1"/>
</dbReference>
<evidence type="ECO:0000256" key="9">
    <source>
        <dbReference type="ARBA" id="ARBA00023284"/>
    </source>
</evidence>
<evidence type="ECO:0000256" key="2">
    <source>
        <dbReference type="ARBA" id="ARBA00004319"/>
    </source>
</evidence>
<feature type="chain" id="PRO_5047283578" description="protein disulfide-isomerase" evidence="10">
    <location>
        <begin position="23"/>
        <end position="487"/>
    </location>
</feature>
<comment type="similarity">
    <text evidence="3">Belongs to the protein disulfide isomerase family.</text>
</comment>
<dbReference type="Gene3D" id="3.40.30.10">
    <property type="entry name" value="Glutaredoxin"/>
    <property type="match status" value="4"/>
</dbReference>
<keyword evidence="13" id="KW-1185">Reference proteome</keyword>
<evidence type="ECO:0000313" key="12">
    <source>
        <dbReference type="EMBL" id="KAF8819132.1"/>
    </source>
</evidence>
<gene>
    <name evidence="12" type="ORF">IE077_001597</name>
</gene>
<evidence type="ECO:0000256" key="8">
    <source>
        <dbReference type="ARBA" id="ARBA00023235"/>
    </source>
</evidence>
<keyword evidence="5 10" id="KW-0732">Signal</keyword>
<evidence type="ECO:0000313" key="13">
    <source>
        <dbReference type="Proteomes" id="UP000823046"/>
    </source>
</evidence>
<dbReference type="CDD" id="cd02995">
    <property type="entry name" value="PDI_a_PDI_a'_C"/>
    <property type="match status" value="1"/>
</dbReference>
<evidence type="ECO:0000259" key="11">
    <source>
        <dbReference type="PROSITE" id="PS51352"/>
    </source>
</evidence>
<evidence type="ECO:0000256" key="1">
    <source>
        <dbReference type="ARBA" id="ARBA00001182"/>
    </source>
</evidence>
<dbReference type="NCBIfam" id="TIGR01130">
    <property type="entry name" value="ER_PDI_fam"/>
    <property type="match status" value="1"/>
</dbReference>
<dbReference type="GO" id="GO:0016853">
    <property type="term" value="F:isomerase activity"/>
    <property type="evidence" value="ECO:0007669"/>
    <property type="project" value="UniProtKB-KW"/>
</dbReference>
<comment type="catalytic activity">
    <reaction evidence="1">
        <text>Catalyzes the rearrangement of -S-S- bonds in proteins.</text>
        <dbReference type="EC" id="5.3.4.1"/>
    </reaction>
</comment>
<keyword evidence="7" id="KW-0256">Endoplasmic reticulum</keyword>